<evidence type="ECO:0008006" key="6">
    <source>
        <dbReference type="Google" id="ProtNLM"/>
    </source>
</evidence>
<evidence type="ECO:0000256" key="3">
    <source>
        <dbReference type="ARBA" id="ARBA00023004"/>
    </source>
</evidence>
<dbReference type="EnsemblProtists" id="EOD06325">
    <property type="protein sequence ID" value="EOD06325"/>
    <property type="gene ID" value="EMIHUDRAFT_312294"/>
</dbReference>
<dbReference type="KEGG" id="ehx:EMIHUDRAFT_312145"/>
<protein>
    <recommendedName>
        <fullName evidence="6">Cytochrome b5 heme-binding domain-containing protein</fullName>
    </recommendedName>
</protein>
<reference evidence="4" key="2">
    <citation type="submission" date="2024-10" db="UniProtKB">
        <authorList>
            <consortium name="EnsemblProtists"/>
        </authorList>
    </citation>
    <scope>IDENTIFICATION</scope>
</reference>
<dbReference type="RefSeq" id="XP_005760123.1">
    <property type="nucleotide sequence ID" value="XM_005760066.1"/>
</dbReference>
<dbReference type="RefSeq" id="XP_005758754.1">
    <property type="nucleotide sequence ID" value="XM_005758697.1"/>
</dbReference>
<dbReference type="eggNOG" id="KOG0537">
    <property type="taxonomic scope" value="Eukaryota"/>
</dbReference>
<dbReference type="InterPro" id="IPR052320">
    <property type="entry name" value="Cytochrome_b5_domain"/>
</dbReference>
<dbReference type="OMA" id="DLTHFFH"/>
<dbReference type="InterPro" id="IPR036400">
    <property type="entry name" value="Cyt_B5-like_heme/steroid_sf"/>
</dbReference>
<organism evidence="4 5">
    <name type="scientific">Emiliania huxleyi (strain CCMP1516)</name>
    <dbReference type="NCBI Taxonomy" id="280463"/>
    <lineage>
        <taxon>Eukaryota</taxon>
        <taxon>Haptista</taxon>
        <taxon>Haptophyta</taxon>
        <taxon>Prymnesiophyceae</taxon>
        <taxon>Isochrysidales</taxon>
        <taxon>Noelaerhabdaceae</taxon>
        <taxon>Emiliania</taxon>
    </lineage>
</organism>
<keyword evidence="5" id="KW-1185">Reference proteome</keyword>
<dbReference type="GO" id="GO:0046872">
    <property type="term" value="F:metal ion binding"/>
    <property type="evidence" value="ECO:0007669"/>
    <property type="project" value="UniProtKB-KW"/>
</dbReference>
<name>A0A0D3I8V9_EMIH1</name>
<keyword evidence="1" id="KW-0349">Heme</keyword>
<proteinExistence type="predicted"/>
<dbReference type="Proteomes" id="UP000013827">
    <property type="component" value="Unassembled WGS sequence"/>
</dbReference>
<dbReference type="STRING" id="2903.R1CVF0"/>
<dbReference type="GeneID" id="17252503"/>
<dbReference type="SUPFAM" id="SSF55856">
    <property type="entry name" value="Cytochrome b5-like heme/steroid binding domain"/>
    <property type="match status" value="1"/>
</dbReference>
<dbReference type="HOGENOM" id="CLU_081983_0_0_1"/>
<keyword evidence="2" id="KW-0479">Metal-binding</keyword>
<keyword evidence="3" id="KW-0408">Iron</keyword>
<dbReference type="EnsemblProtists" id="EOD07694">
    <property type="protein sequence ID" value="EOD07694"/>
    <property type="gene ID" value="EMIHUDRAFT_312145"/>
</dbReference>
<accession>A0A0D3I8V9</accession>
<evidence type="ECO:0000256" key="2">
    <source>
        <dbReference type="ARBA" id="ARBA00022723"/>
    </source>
</evidence>
<sequence>MWRPMTVPTTCGYLSSTRRIALHTSVVDLSDLVFLHAGPLAQPLIEAAGTDITHWFDPATHGLRRHIDPKTGTLAPFVPLGRFIHCPPAGSGAEFDPAAEVPWWLDDSLVVGALTRKTRSVRLLNMLTQQETALEVCAEETLDEIQQRYLDHNAHSGSYAWKRTDARGSRFLDMRRTLEANGVPDEDRTFDSLSIPDDFYVPTLHLYFADDLTASA</sequence>
<evidence type="ECO:0000256" key="1">
    <source>
        <dbReference type="ARBA" id="ARBA00022617"/>
    </source>
</evidence>
<evidence type="ECO:0000313" key="4">
    <source>
        <dbReference type="EnsemblProtists" id="EOD07694"/>
    </source>
</evidence>
<reference evidence="5" key="1">
    <citation type="journal article" date="2013" name="Nature">
        <title>Pan genome of the phytoplankton Emiliania underpins its global distribution.</title>
        <authorList>
            <person name="Read B.A."/>
            <person name="Kegel J."/>
            <person name="Klute M.J."/>
            <person name="Kuo A."/>
            <person name="Lefebvre S.C."/>
            <person name="Maumus F."/>
            <person name="Mayer C."/>
            <person name="Miller J."/>
            <person name="Monier A."/>
            <person name="Salamov A."/>
            <person name="Young J."/>
            <person name="Aguilar M."/>
            <person name="Claverie J.M."/>
            <person name="Frickenhaus S."/>
            <person name="Gonzalez K."/>
            <person name="Herman E.K."/>
            <person name="Lin Y.C."/>
            <person name="Napier J."/>
            <person name="Ogata H."/>
            <person name="Sarno A.F."/>
            <person name="Shmutz J."/>
            <person name="Schroeder D."/>
            <person name="de Vargas C."/>
            <person name="Verret F."/>
            <person name="von Dassow P."/>
            <person name="Valentin K."/>
            <person name="Van de Peer Y."/>
            <person name="Wheeler G."/>
            <person name="Dacks J.B."/>
            <person name="Delwiche C.F."/>
            <person name="Dyhrman S.T."/>
            <person name="Glockner G."/>
            <person name="John U."/>
            <person name="Richards T."/>
            <person name="Worden A.Z."/>
            <person name="Zhang X."/>
            <person name="Grigoriev I.V."/>
            <person name="Allen A.E."/>
            <person name="Bidle K."/>
            <person name="Borodovsky M."/>
            <person name="Bowler C."/>
            <person name="Brownlee C."/>
            <person name="Cock J.M."/>
            <person name="Elias M."/>
            <person name="Gladyshev V.N."/>
            <person name="Groth M."/>
            <person name="Guda C."/>
            <person name="Hadaegh A."/>
            <person name="Iglesias-Rodriguez M.D."/>
            <person name="Jenkins J."/>
            <person name="Jones B.M."/>
            <person name="Lawson T."/>
            <person name="Leese F."/>
            <person name="Lindquist E."/>
            <person name="Lobanov A."/>
            <person name="Lomsadze A."/>
            <person name="Malik S.B."/>
            <person name="Marsh M.E."/>
            <person name="Mackinder L."/>
            <person name="Mock T."/>
            <person name="Mueller-Roeber B."/>
            <person name="Pagarete A."/>
            <person name="Parker M."/>
            <person name="Probert I."/>
            <person name="Quesneville H."/>
            <person name="Raines C."/>
            <person name="Rensing S.A."/>
            <person name="Riano-Pachon D.M."/>
            <person name="Richier S."/>
            <person name="Rokitta S."/>
            <person name="Shiraiwa Y."/>
            <person name="Soanes D.M."/>
            <person name="van der Giezen M."/>
            <person name="Wahlund T.M."/>
            <person name="Williams B."/>
            <person name="Wilson W."/>
            <person name="Wolfe G."/>
            <person name="Wurch L.L."/>
        </authorList>
    </citation>
    <scope>NUCLEOTIDE SEQUENCE</scope>
</reference>
<dbReference type="PANTHER" id="PTHR21281">
    <property type="entry name" value="CYTOCHROME B5 DOMAIN-CONTAINING PROTEIN 1"/>
    <property type="match status" value="1"/>
</dbReference>
<dbReference type="KEGG" id="ehx:EMIHUDRAFT_312294"/>
<evidence type="ECO:0000313" key="5">
    <source>
        <dbReference type="Proteomes" id="UP000013827"/>
    </source>
</evidence>
<dbReference type="PaxDb" id="2903-EOD06325"/>
<dbReference type="GeneID" id="17253818"/>
<dbReference type="AlphaFoldDB" id="A0A0D3I8V9"/>
<dbReference type="PANTHER" id="PTHR21281:SF0">
    <property type="entry name" value="CYTOCHROME B5 DOMAIN-CONTAINING PROTEIN 1"/>
    <property type="match status" value="1"/>
</dbReference>